<protein>
    <recommendedName>
        <fullName evidence="5">TonB-dependent receptor</fullName>
    </recommendedName>
</protein>
<name>A0A5M8QE93_9BACT</name>
<proteinExistence type="predicted"/>
<dbReference type="EMBL" id="VKKZ01000021">
    <property type="protein sequence ID" value="KAA6433284.1"/>
    <property type="molecule type" value="Genomic_DNA"/>
</dbReference>
<dbReference type="SUPFAM" id="SSF56935">
    <property type="entry name" value="Porins"/>
    <property type="match status" value="1"/>
</dbReference>
<accession>A0A5M8QE93</accession>
<gene>
    <name evidence="2" type="ORF">ACD591_06375</name>
    <name evidence="1" type="ORF">FOE74_12425</name>
</gene>
<dbReference type="AlphaFoldDB" id="A0A5M8QE93"/>
<dbReference type="Proteomes" id="UP000323866">
    <property type="component" value="Unassembled WGS sequence"/>
</dbReference>
<comment type="caution">
    <text evidence="1">The sequence shown here is derived from an EMBL/GenBank/DDBJ whole genome shotgun (WGS) entry which is preliminary data.</text>
</comment>
<keyword evidence="4" id="KW-1185">Reference proteome</keyword>
<evidence type="ECO:0000313" key="3">
    <source>
        <dbReference type="Proteomes" id="UP000323866"/>
    </source>
</evidence>
<dbReference type="EMBL" id="JBGOGF010000003">
    <property type="protein sequence ID" value="MFA1770910.1"/>
    <property type="molecule type" value="Genomic_DNA"/>
</dbReference>
<reference evidence="1 3" key="2">
    <citation type="submission" date="2019-09" db="EMBL/GenBank/DDBJ databases">
        <title>A bacterium isolated from glacier soil.</title>
        <authorList>
            <person name="Liu Q."/>
        </authorList>
    </citation>
    <scope>NUCLEOTIDE SEQUENCE [LARGE SCALE GENOMIC DNA]</scope>
    <source>
        <strain evidence="1 3">MDT1-10-3</strain>
    </source>
</reference>
<organism evidence="1 3">
    <name type="scientific">Rufibacter glacialis</name>
    <dbReference type="NCBI Taxonomy" id="1259555"/>
    <lineage>
        <taxon>Bacteria</taxon>
        <taxon>Pseudomonadati</taxon>
        <taxon>Bacteroidota</taxon>
        <taxon>Cytophagia</taxon>
        <taxon>Cytophagales</taxon>
        <taxon>Hymenobacteraceae</taxon>
        <taxon>Rufibacter</taxon>
    </lineage>
</organism>
<reference evidence="2 4" key="3">
    <citation type="submission" date="2024-08" db="EMBL/GenBank/DDBJ databases">
        <authorList>
            <person name="Wei W."/>
        </authorList>
    </citation>
    <scope>NUCLEOTIDE SEQUENCE [LARGE SCALE GENOMIC DNA]</scope>
    <source>
        <strain evidence="2 4">XU2</strain>
    </source>
</reference>
<dbReference type="RefSeq" id="WP_149098944.1">
    <property type="nucleotide sequence ID" value="NZ_BMMG01000004.1"/>
</dbReference>
<dbReference type="Proteomes" id="UP001570846">
    <property type="component" value="Unassembled WGS sequence"/>
</dbReference>
<dbReference type="OrthoDB" id="1075473at2"/>
<sequence>MIFPIKTYVGVTASYTSGRPYHNPNLEGFQQSRTRSYQDLSLNASYLTTLKGYSTILHVSCSNLLGRENVFGYRYASSPDASGAFAAQPVEPGAKRFVLVALLISINDAK</sequence>
<evidence type="ECO:0000313" key="1">
    <source>
        <dbReference type="EMBL" id="KAA6433284.1"/>
    </source>
</evidence>
<evidence type="ECO:0000313" key="4">
    <source>
        <dbReference type="Proteomes" id="UP001570846"/>
    </source>
</evidence>
<evidence type="ECO:0000313" key="2">
    <source>
        <dbReference type="EMBL" id="MFA1770910.1"/>
    </source>
</evidence>
<reference evidence="1 3" key="1">
    <citation type="submission" date="2019-07" db="EMBL/GenBank/DDBJ databases">
        <authorList>
            <person name="Qu J.-H."/>
        </authorList>
    </citation>
    <scope>NUCLEOTIDE SEQUENCE [LARGE SCALE GENOMIC DNA]</scope>
    <source>
        <strain evidence="1 3">MDT1-10-3</strain>
    </source>
</reference>
<evidence type="ECO:0008006" key="5">
    <source>
        <dbReference type="Google" id="ProtNLM"/>
    </source>
</evidence>